<evidence type="ECO:0008006" key="3">
    <source>
        <dbReference type="Google" id="ProtNLM"/>
    </source>
</evidence>
<reference evidence="1 2" key="1">
    <citation type="submission" date="2018-05" db="EMBL/GenBank/DDBJ databases">
        <title>Genomic Encyclopedia of Type Strains, Phase IV (KMG-IV): sequencing the most valuable type-strain genomes for metagenomic binning, comparative biology and taxonomic classification.</title>
        <authorList>
            <person name="Goeker M."/>
        </authorList>
    </citation>
    <scope>NUCLEOTIDE SEQUENCE [LARGE SCALE GENOMIC DNA]</scope>
    <source>
        <strain evidence="1 2">DSM 28556</strain>
    </source>
</reference>
<dbReference type="EMBL" id="QJJQ01000020">
    <property type="protein sequence ID" value="PXW81639.1"/>
    <property type="molecule type" value="Genomic_DNA"/>
</dbReference>
<accession>A0A2V3VYH6</accession>
<dbReference type="Proteomes" id="UP000247978">
    <property type="component" value="Unassembled WGS sequence"/>
</dbReference>
<organism evidence="1 2">
    <name type="scientific">Pseudogracilibacillus auburnensis</name>
    <dbReference type="NCBI Taxonomy" id="1494959"/>
    <lineage>
        <taxon>Bacteria</taxon>
        <taxon>Bacillati</taxon>
        <taxon>Bacillota</taxon>
        <taxon>Bacilli</taxon>
        <taxon>Bacillales</taxon>
        <taxon>Bacillaceae</taxon>
        <taxon>Pseudogracilibacillus</taxon>
    </lineage>
</organism>
<evidence type="ECO:0000313" key="2">
    <source>
        <dbReference type="Proteomes" id="UP000247978"/>
    </source>
</evidence>
<comment type="caution">
    <text evidence="1">The sequence shown here is derived from an EMBL/GenBank/DDBJ whole genome shotgun (WGS) entry which is preliminary data.</text>
</comment>
<dbReference type="AlphaFoldDB" id="A0A2V3VYH6"/>
<name>A0A2V3VYH6_9BACI</name>
<evidence type="ECO:0000313" key="1">
    <source>
        <dbReference type="EMBL" id="PXW81639.1"/>
    </source>
</evidence>
<gene>
    <name evidence="1" type="ORF">DFR56_12012</name>
</gene>
<protein>
    <recommendedName>
        <fullName evidence="3">HTH IS21-type domain-containing protein</fullName>
    </recommendedName>
</protein>
<proteinExistence type="predicted"/>
<keyword evidence="2" id="KW-1185">Reference proteome</keyword>
<sequence>MHMQIDINTEIEINTLEDLPKLNLLMESCNMKVNKSQLAQDLNVDRRTIDKYLKGYESLKTRKRKSKIDEYYEVIKLLPSDKTPQKFYYKRVLWQYLKDNHGLVCSDVTFRAYISRKPEFQVYFDKRKGRTSNKETVRFETAPAEQAQLD</sequence>